<dbReference type="HOGENOM" id="CLU_086134_1_0_1"/>
<dbReference type="AlphaFoldDB" id="W6MJM2"/>
<keyword evidence="2" id="KW-1185">Reference proteome</keyword>
<protein>
    <submittedName>
        <fullName evidence="1">Uncharacterized protein</fullName>
    </submittedName>
</protein>
<accession>W6MJM2</accession>
<dbReference type="OrthoDB" id="4064682at2759"/>
<evidence type="ECO:0000313" key="1">
    <source>
        <dbReference type="EMBL" id="CDK26481.1"/>
    </source>
</evidence>
<evidence type="ECO:0000313" key="2">
    <source>
        <dbReference type="Proteomes" id="UP000019384"/>
    </source>
</evidence>
<name>W6MJM2_9ASCO</name>
<dbReference type="GeneID" id="34519872"/>
<dbReference type="EMBL" id="HG793127">
    <property type="protein sequence ID" value="CDK26481.1"/>
    <property type="molecule type" value="Genomic_DNA"/>
</dbReference>
<dbReference type="Gene3D" id="6.10.250.2790">
    <property type="match status" value="1"/>
</dbReference>
<dbReference type="RefSeq" id="XP_022458484.1">
    <property type="nucleotide sequence ID" value="XM_022602706.1"/>
</dbReference>
<reference evidence="1" key="1">
    <citation type="submission" date="2013-12" db="EMBL/GenBank/DDBJ databases">
        <authorList>
            <person name="Genoscope - CEA"/>
        </authorList>
    </citation>
    <scope>NUCLEOTIDE SEQUENCE</scope>
    <source>
        <strain evidence="1">CBS 1993</strain>
    </source>
</reference>
<dbReference type="Proteomes" id="UP000019384">
    <property type="component" value="Unassembled WGS sequence"/>
</dbReference>
<sequence length="278" mass="31010">MTMEQESKQDALEIFFDDNFVPHAFLDSLFLSSLPSRTIKANPSVRSLQTLQTKCSSLLAHLDYYTNELTDDLESKIEDLQQSSSVISYSYKRRTDVPQKGSDLNGVTRLEYYIDTLSSSINSLFQDLESVNLKLTEIQNESSSKTTLADLAKLVTVKKRMNLVLTVFQTANAIIHTSSLVQENSSSSVKAAPTGGDDDDMGIPVSVEAFESSLNILEETIIEEFQREKQADEINSSLIGKCDSMIELLPIFKSLTHFAAPYAGFVKFLEAEKAKYLN</sequence>
<proteinExistence type="predicted"/>
<gene>
    <name evidence="1" type="ORF">KUCA_T00002453001</name>
</gene>
<dbReference type="STRING" id="1382522.W6MJM2"/>
<organism evidence="1 2">
    <name type="scientific">Kuraishia capsulata CBS 1993</name>
    <dbReference type="NCBI Taxonomy" id="1382522"/>
    <lineage>
        <taxon>Eukaryota</taxon>
        <taxon>Fungi</taxon>
        <taxon>Dikarya</taxon>
        <taxon>Ascomycota</taxon>
        <taxon>Saccharomycotina</taxon>
        <taxon>Pichiomycetes</taxon>
        <taxon>Pichiales</taxon>
        <taxon>Pichiaceae</taxon>
        <taxon>Kuraishia</taxon>
    </lineage>
</organism>
<reference evidence="1" key="2">
    <citation type="submission" date="2014-02" db="EMBL/GenBank/DDBJ databases">
        <title>Complete DNA sequence of /Kuraishia capsulata/ illustrates novel genomic features among budding yeasts (/Saccharomycotina/).</title>
        <authorList>
            <person name="Morales L."/>
            <person name="Noel B."/>
            <person name="Porcel B."/>
            <person name="Marcet-Houben M."/>
            <person name="Hullo M-F."/>
            <person name="Sacerdot C."/>
            <person name="Tekaia F."/>
            <person name="Leh-Louis V."/>
            <person name="Despons L."/>
            <person name="Khanna V."/>
            <person name="Aury J-M."/>
            <person name="Barbe V."/>
            <person name="Couloux A."/>
            <person name="Labadie K."/>
            <person name="Pelletier E."/>
            <person name="Souciet J-L."/>
            <person name="Boekhout T."/>
            <person name="Gabaldon T."/>
            <person name="Wincker P."/>
            <person name="Dujon B."/>
        </authorList>
    </citation>
    <scope>NUCLEOTIDE SEQUENCE</scope>
    <source>
        <strain evidence="1">CBS 1993</strain>
    </source>
</reference>